<accession>A0A930VAS1</accession>
<feature type="transmembrane region" description="Helical" evidence="5">
    <location>
        <begin position="320"/>
        <end position="341"/>
    </location>
</feature>
<protein>
    <submittedName>
        <fullName evidence="7">MFS transporter</fullName>
    </submittedName>
</protein>
<feature type="transmembrane region" description="Helical" evidence="5">
    <location>
        <begin position="211"/>
        <end position="233"/>
    </location>
</feature>
<evidence type="ECO:0000256" key="2">
    <source>
        <dbReference type="ARBA" id="ARBA00022692"/>
    </source>
</evidence>
<dbReference type="GO" id="GO:0022857">
    <property type="term" value="F:transmembrane transporter activity"/>
    <property type="evidence" value="ECO:0007669"/>
    <property type="project" value="InterPro"/>
</dbReference>
<keyword evidence="3 5" id="KW-1133">Transmembrane helix</keyword>
<feature type="transmembrane region" description="Helical" evidence="5">
    <location>
        <begin position="239"/>
        <end position="261"/>
    </location>
</feature>
<reference evidence="7" key="1">
    <citation type="submission" date="2020-11" db="EMBL/GenBank/DDBJ databases">
        <title>Nocardioides sp. nov., isolated from Soil of Cynanchum wilfordii Hemsley rhizosphere.</title>
        <authorList>
            <person name="Lee J.-S."/>
            <person name="Suh M.K."/>
            <person name="Kim J.-S."/>
        </authorList>
    </citation>
    <scope>NUCLEOTIDE SEQUENCE</scope>
    <source>
        <strain evidence="7">KCTC 19275</strain>
    </source>
</reference>
<feature type="domain" description="Major facilitator superfamily (MFS) profile" evidence="6">
    <location>
        <begin position="24"/>
        <end position="483"/>
    </location>
</feature>
<feature type="transmembrane region" description="Helical" evidence="5">
    <location>
        <begin position="282"/>
        <end position="308"/>
    </location>
</feature>
<feature type="transmembrane region" description="Helical" evidence="5">
    <location>
        <begin position="115"/>
        <end position="133"/>
    </location>
</feature>
<evidence type="ECO:0000256" key="1">
    <source>
        <dbReference type="ARBA" id="ARBA00004651"/>
    </source>
</evidence>
<feature type="transmembrane region" description="Helical" evidence="5">
    <location>
        <begin position="59"/>
        <end position="78"/>
    </location>
</feature>
<comment type="caution">
    <text evidence="7">The sequence shown here is derived from an EMBL/GenBank/DDBJ whole genome shotgun (WGS) entry which is preliminary data.</text>
</comment>
<gene>
    <name evidence="7" type="ORF">ISU07_08150</name>
</gene>
<keyword evidence="8" id="KW-1185">Reference proteome</keyword>
<feature type="transmembrane region" description="Helical" evidence="5">
    <location>
        <begin position="145"/>
        <end position="166"/>
    </location>
</feature>
<evidence type="ECO:0000256" key="3">
    <source>
        <dbReference type="ARBA" id="ARBA00022989"/>
    </source>
</evidence>
<dbReference type="GO" id="GO:0005886">
    <property type="term" value="C:plasma membrane"/>
    <property type="evidence" value="ECO:0007669"/>
    <property type="project" value="UniProtKB-SubCell"/>
</dbReference>
<proteinExistence type="predicted"/>
<dbReference type="Proteomes" id="UP000640489">
    <property type="component" value="Unassembled WGS sequence"/>
</dbReference>
<dbReference type="InterPro" id="IPR011701">
    <property type="entry name" value="MFS"/>
</dbReference>
<dbReference type="InterPro" id="IPR020846">
    <property type="entry name" value="MFS_dom"/>
</dbReference>
<dbReference type="RefSeq" id="WP_194706277.1">
    <property type="nucleotide sequence ID" value="NZ_JADKPN010000003.1"/>
</dbReference>
<dbReference type="Gene3D" id="1.20.1720.10">
    <property type="entry name" value="Multidrug resistance protein D"/>
    <property type="match status" value="2"/>
</dbReference>
<dbReference type="PANTHER" id="PTHR42718">
    <property type="entry name" value="MAJOR FACILITATOR SUPERFAMILY MULTIDRUG TRANSPORTER MFSC"/>
    <property type="match status" value="1"/>
</dbReference>
<evidence type="ECO:0000256" key="4">
    <source>
        <dbReference type="ARBA" id="ARBA00023136"/>
    </source>
</evidence>
<comment type="subcellular location">
    <subcellularLocation>
        <location evidence="1">Cell membrane</location>
        <topology evidence="1">Multi-pass membrane protein</topology>
    </subcellularLocation>
</comment>
<feature type="transmembrane region" description="Helical" evidence="5">
    <location>
        <begin position="24"/>
        <end position="47"/>
    </location>
</feature>
<keyword evidence="2 5" id="KW-0812">Transmembrane</keyword>
<dbReference type="AlphaFoldDB" id="A0A930VAS1"/>
<feature type="transmembrane region" description="Helical" evidence="5">
    <location>
        <begin position="461"/>
        <end position="480"/>
    </location>
</feature>
<keyword evidence="4 5" id="KW-0472">Membrane</keyword>
<feature type="transmembrane region" description="Helical" evidence="5">
    <location>
        <begin position="353"/>
        <end position="372"/>
    </location>
</feature>
<evidence type="ECO:0000313" key="7">
    <source>
        <dbReference type="EMBL" id="MBF4763097.1"/>
    </source>
</evidence>
<evidence type="ECO:0000256" key="5">
    <source>
        <dbReference type="SAM" id="Phobius"/>
    </source>
</evidence>
<organism evidence="7 8">
    <name type="scientific">Nocardioides islandensis</name>
    <dbReference type="NCBI Taxonomy" id="433663"/>
    <lineage>
        <taxon>Bacteria</taxon>
        <taxon>Bacillati</taxon>
        <taxon>Actinomycetota</taxon>
        <taxon>Actinomycetes</taxon>
        <taxon>Propionibacteriales</taxon>
        <taxon>Nocardioidaceae</taxon>
        <taxon>Nocardioides</taxon>
    </lineage>
</organism>
<evidence type="ECO:0000259" key="6">
    <source>
        <dbReference type="PROSITE" id="PS50850"/>
    </source>
</evidence>
<dbReference type="PROSITE" id="PS50850">
    <property type="entry name" value="MFS"/>
    <property type="match status" value="1"/>
</dbReference>
<evidence type="ECO:0000313" key="8">
    <source>
        <dbReference type="Proteomes" id="UP000640489"/>
    </source>
</evidence>
<dbReference type="Pfam" id="PF07690">
    <property type="entry name" value="MFS_1"/>
    <property type="match status" value="1"/>
</dbReference>
<feature type="transmembrane region" description="Helical" evidence="5">
    <location>
        <begin position="424"/>
        <end position="441"/>
    </location>
</feature>
<dbReference type="SUPFAM" id="SSF103473">
    <property type="entry name" value="MFS general substrate transporter"/>
    <property type="match status" value="1"/>
</dbReference>
<dbReference type="InterPro" id="IPR036259">
    <property type="entry name" value="MFS_trans_sf"/>
</dbReference>
<name>A0A930VAS1_9ACTN</name>
<feature type="transmembrane region" description="Helical" evidence="5">
    <location>
        <begin position="178"/>
        <end position="199"/>
    </location>
</feature>
<dbReference type="CDD" id="cd17321">
    <property type="entry name" value="MFS_MMR_MDR_like"/>
    <property type="match status" value="1"/>
</dbReference>
<feature type="transmembrane region" description="Helical" evidence="5">
    <location>
        <begin position="384"/>
        <end position="403"/>
    </location>
</feature>
<dbReference type="PANTHER" id="PTHR42718:SF39">
    <property type="entry name" value="ACTINORHODIN TRANSPORTER-RELATED"/>
    <property type="match status" value="1"/>
</dbReference>
<sequence length="490" mass="50848">MTDHLTGTVAAAATRAAYALRWPALFVILAAEVMDLLDALITSIAGPTIVRDLGGGETLIQWLAAGYTIAMASGLLIGGRLGDIYGRRRMFLLGMAGFTLMSLACALAQSPEMLVGFRILQGLVGAVMLPQGLGLIKEMFPPEEIAAAFGAFGPIMGLSAVGGPILAGFLVDADLFGWAWRTIFAINIPIGLAAIAAGLKVLPPSRQDRSLHVDLTSAMVASAAMALLIYPLIQGRELGWPAWCFVMEAAGLAMFGLFAVIERRRDRAGLPTLVTPTLFGKRAFTGGLLTGMALFGSLMGMSIVFTLFVQYGLGYSPFRAGLAGIAQAVGMVIGFVAAQPLNQKLGRTLMQGGLVLTLAGYAAFVLTLSLAGDGVRIWAMSPSLVVMGLGLGLTMAPFFDLVLAGVDDKESGSASGALTSVQQLGGAFGIAVLGTVFFHVLDGSSAGTRVGAFRDAASVSMWVGAGLVVVAFALTYLLPLRAREDAALGH</sequence>
<dbReference type="EMBL" id="JADKPN010000003">
    <property type="protein sequence ID" value="MBF4763097.1"/>
    <property type="molecule type" value="Genomic_DNA"/>
</dbReference>
<feature type="transmembrane region" description="Helical" evidence="5">
    <location>
        <begin position="90"/>
        <end position="109"/>
    </location>
</feature>